<dbReference type="SMART" id="SM00232">
    <property type="entry name" value="JAB_MPN"/>
    <property type="match status" value="1"/>
</dbReference>
<dbReference type="EMBL" id="KK365135">
    <property type="protein sequence ID" value="KCZ81925.1"/>
    <property type="molecule type" value="Genomic_DNA"/>
</dbReference>
<dbReference type="GO" id="GO:0008237">
    <property type="term" value="F:metallopeptidase activity"/>
    <property type="evidence" value="ECO:0007669"/>
    <property type="project" value="InterPro"/>
</dbReference>
<evidence type="ECO:0000313" key="2">
    <source>
        <dbReference type="EMBL" id="KCZ81925.1"/>
    </source>
</evidence>
<dbReference type="Proteomes" id="UP000030655">
    <property type="component" value="Unassembled WGS sequence"/>
</dbReference>
<gene>
    <name evidence="2" type="ORF">H312_00686</name>
</gene>
<dbReference type="InterPro" id="IPR024969">
    <property type="entry name" value="EIF3F/CSN6-like_C"/>
</dbReference>
<evidence type="ECO:0000313" key="3">
    <source>
        <dbReference type="Proteomes" id="UP000030655"/>
    </source>
</evidence>
<name>A0A059F3Z7_9MICR</name>
<dbReference type="Pfam" id="PF01398">
    <property type="entry name" value="JAB"/>
    <property type="match status" value="1"/>
</dbReference>
<dbReference type="HOGENOM" id="CLU_027018_3_0_1"/>
<proteinExistence type="predicted"/>
<reference evidence="3" key="1">
    <citation type="submission" date="2013-02" db="EMBL/GenBank/DDBJ databases">
        <authorList>
            <consortium name="The Broad Institute Genome Sequencing Platform"/>
            <person name="Cuomo C."/>
            <person name="Becnel J."/>
            <person name="Sanscrainte N."/>
            <person name="Walker B."/>
            <person name="Young S.K."/>
            <person name="Zeng Q."/>
            <person name="Gargeya S."/>
            <person name="Fitzgerald M."/>
            <person name="Haas B."/>
            <person name="Abouelleil A."/>
            <person name="Alvarado L."/>
            <person name="Arachchi H.M."/>
            <person name="Berlin A.M."/>
            <person name="Chapman S.B."/>
            <person name="Dewar J."/>
            <person name="Goldberg J."/>
            <person name="Griggs A."/>
            <person name="Gujja S."/>
            <person name="Hansen M."/>
            <person name="Howarth C."/>
            <person name="Imamovic A."/>
            <person name="Larimer J."/>
            <person name="McCowan C."/>
            <person name="Murphy C."/>
            <person name="Neiman D."/>
            <person name="Pearson M."/>
            <person name="Priest M."/>
            <person name="Roberts A."/>
            <person name="Saif S."/>
            <person name="Shea T."/>
            <person name="Sisk P."/>
            <person name="Sykes S."/>
            <person name="Wortman J."/>
            <person name="Nusbaum C."/>
            <person name="Birren B."/>
        </authorList>
    </citation>
    <scope>NUCLEOTIDE SEQUENCE [LARGE SCALE GENOMIC DNA]</scope>
    <source>
        <strain evidence="3">PRA339</strain>
    </source>
</reference>
<dbReference type="OrthoDB" id="10256771at2759"/>
<accession>A0A059F3Z7</accession>
<keyword evidence="3" id="KW-1185">Reference proteome</keyword>
<dbReference type="InterPro" id="IPR000555">
    <property type="entry name" value="JAMM/MPN+_dom"/>
</dbReference>
<dbReference type="Pfam" id="PF13012">
    <property type="entry name" value="MitMem_reg"/>
    <property type="match status" value="1"/>
</dbReference>
<dbReference type="PANTHER" id="PTHR10540">
    <property type="entry name" value="EUKARYOTIC TRANSLATION INITIATION FACTOR 3 SUBUNIT F-RELATED"/>
    <property type="match status" value="1"/>
</dbReference>
<dbReference type="GO" id="GO:0000502">
    <property type="term" value="C:proteasome complex"/>
    <property type="evidence" value="ECO:0007669"/>
    <property type="project" value="TreeGrafter"/>
</dbReference>
<protein>
    <recommendedName>
        <fullName evidence="1">MPN domain-containing protein</fullName>
    </recommendedName>
</protein>
<reference evidence="2 3" key="2">
    <citation type="submission" date="2014-03" db="EMBL/GenBank/DDBJ databases">
        <title>The Genome Sequence of Anncaliia algerae insect isolate PRA339.</title>
        <authorList>
            <consortium name="The Broad Institute Genome Sequencing Platform"/>
            <consortium name="The Broad Institute Genome Sequencing Center for Infectious Disease"/>
            <person name="Cuomo C."/>
            <person name="Becnel J."/>
            <person name="Sanscrainte N."/>
            <person name="Walker B."/>
            <person name="Young S.K."/>
            <person name="Zeng Q."/>
            <person name="Gargeya S."/>
            <person name="Fitzgerald M."/>
            <person name="Haas B."/>
            <person name="Abouelleil A."/>
            <person name="Alvarado L."/>
            <person name="Arachchi H.M."/>
            <person name="Berlin A.M."/>
            <person name="Chapman S.B."/>
            <person name="Dewar J."/>
            <person name="Goldberg J."/>
            <person name="Griggs A."/>
            <person name="Gujja S."/>
            <person name="Hansen M."/>
            <person name="Howarth C."/>
            <person name="Imamovic A."/>
            <person name="Larimer J."/>
            <person name="McCowan C."/>
            <person name="Murphy C."/>
            <person name="Neiman D."/>
            <person name="Pearson M."/>
            <person name="Priest M."/>
            <person name="Roberts A."/>
            <person name="Saif S."/>
            <person name="Shea T."/>
            <person name="Sisk P."/>
            <person name="Sykes S."/>
            <person name="Wortman J."/>
            <person name="Nusbaum C."/>
            <person name="Birren B."/>
        </authorList>
    </citation>
    <scope>NUCLEOTIDE SEQUENCE [LARGE SCALE GENOMIC DNA]</scope>
    <source>
        <strain evidence="2 3">PRA339</strain>
    </source>
</reference>
<dbReference type="VEuPathDB" id="MicrosporidiaDB:H312_00686"/>
<dbReference type="PROSITE" id="PS50249">
    <property type="entry name" value="MPN"/>
    <property type="match status" value="1"/>
</dbReference>
<dbReference type="InterPro" id="IPR037518">
    <property type="entry name" value="MPN"/>
</dbReference>
<sequence length="249" mass="28999">MVEERIVVHPLVLLSITDHFMRSNKERVAGMIIGSVVENVIHITNSYAVPFEETDDSHWYFDTTYHVTMSDLLKKVIHNEKVLGWYHTGGKMHKNDLLISKSLEQFITSPYMLIVSVLPTNRLPVEVFQLENDQLHYKKICIEAEESEEVGVEHLLRGIKREDNHFENVMKESLKSYKSSLIKIEEYLDDVLQGKIKKNYKILSILQECLNERPQFVYSEEEKLLECYSVELTKVIVGLNDLETNKSLL</sequence>
<evidence type="ECO:0000259" key="1">
    <source>
        <dbReference type="PROSITE" id="PS50249"/>
    </source>
</evidence>
<dbReference type="PANTHER" id="PTHR10540:SF7">
    <property type="entry name" value="26S PROTEASOME NON-ATPASE REGULATORY SUBUNIT 7"/>
    <property type="match status" value="1"/>
</dbReference>
<dbReference type="Gene3D" id="3.40.140.10">
    <property type="entry name" value="Cytidine Deaminase, domain 2"/>
    <property type="match status" value="1"/>
</dbReference>
<dbReference type="GO" id="GO:0043161">
    <property type="term" value="P:proteasome-mediated ubiquitin-dependent protein catabolic process"/>
    <property type="evidence" value="ECO:0007669"/>
    <property type="project" value="TreeGrafter"/>
</dbReference>
<organism evidence="2 3">
    <name type="scientific">Anncaliia algerae PRA339</name>
    <dbReference type="NCBI Taxonomy" id="1288291"/>
    <lineage>
        <taxon>Eukaryota</taxon>
        <taxon>Fungi</taxon>
        <taxon>Fungi incertae sedis</taxon>
        <taxon>Microsporidia</taxon>
        <taxon>Tubulinosematoidea</taxon>
        <taxon>Tubulinosematidae</taxon>
        <taxon>Anncaliia</taxon>
    </lineage>
</organism>
<dbReference type="AlphaFoldDB" id="A0A059F3Z7"/>
<feature type="domain" description="MPN" evidence="1">
    <location>
        <begin position="6"/>
        <end position="134"/>
    </location>
</feature>
<dbReference type="STRING" id="1288291.A0A059F3Z7"/>